<dbReference type="EMBL" id="ACJM01000005">
    <property type="protein sequence ID" value="EEG77865.1"/>
    <property type="molecule type" value="Genomic_DNA"/>
</dbReference>
<reference evidence="2 3" key="1">
    <citation type="submission" date="2009-02" db="EMBL/GenBank/DDBJ databases">
        <title>Sequencing of the draft genome and assembly of Dethiobacter alkaliphilus AHT 1.</title>
        <authorList>
            <consortium name="US DOE Joint Genome Institute (JGI-PGF)"/>
            <person name="Lucas S."/>
            <person name="Copeland A."/>
            <person name="Lapidus A."/>
            <person name="Glavina del Rio T."/>
            <person name="Dalin E."/>
            <person name="Tice H."/>
            <person name="Bruce D."/>
            <person name="Goodwin L."/>
            <person name="Pitluck S."/>
            <person name="Larimer F."/>
            <person name="Land M.L."/>
            <person name="Hauser L."/>
            <person name="Muyzer G."/>
        </authorList>
    </citation>
    <scope>NUCLEOTIDE SEQUENCE [LARGE SCALE GENOMIC DNA]</scope>
    <source>
        <strain evidence="2 3">AHT 1</strain>
    </source>
</reference>
<organism evidence="2 3">
    <name type="scientific">Dethiobacter alkaliphilus AHT 1</name>
    <dbReference type="NCBI Taxonomy" id="555088"/>
    <lineage>
        <taxon>Bacteria</taxon>
        <taxon>Bacillati</taxon>
        <taxon>Bacillota</taxon>
        <taxon>Dethiobacteria</taxon>
        <taxon>Dethiobacterales</taxon>
        <taxon>Dethiobacteraceae</taxon>
        <taxon>Dethiobacter</taxon>
    </lineage>
</organism>
<dbReference type="InterPro" id="IPR050243">
    <property type="entry name" value="PHP_phosphatase"/>
</dbReference>
<evidence type="ECO:0000259" key="1">
    <source>
        <dbReference type="SMART" id="SM00481"/>
    </source>
</evidence>
<dbReference type="AlphaFoldDB" id="C0GFA5"/>
<dbReference type="RefSeq" id="WP_008515731.1">
    <property type="nucleotide sequence ID" value="NZ_ACJM01000005.1"/>
</dbReference>
<dbReference type="GO" id="GO:0042578">
    <property type="term" value="F:phosphoric ester hydrolase activity"/>
    <property type="evidence" value="ECO:0007669"/>
    <property type="project" value="TreeGrafter"/>
</dbReference>
<accession>C0GFA5</accession>
<dbReference type="OrthoDB" id="9808747at2"/>
<dbReference type="GO" id="GO:0008270">
    <property type="term" value="F:zinc ion binding"/>
    <property type="evidence" value="ECO:0007669"/>
    <property type="project" value="TreeGrafter"/>
</dbReference>
<sequence>MKILADLHVHTLASGHAYSTIEETAKAAAAKGLEMIAITDHGPAMPGGPHQYYFGNMRVLPPEIHGVEILRGAEVNILDEQGSLDLKEYYLKRLDIVLAGLHNVCMEPLCQKKNTKALVNALQNPYVDIIVHPGNPDFPIEMEKVVQTAKQQNKALEINNSSFLVRKGSRKPCREIARLAREYGILVSISSDSHFSGNVGELDLAVEVALDAGIPAENILNINGDRVRRFLARRGKRRFVSQSDGK</sequence>
<evidence type="ECO:0000313" key="2">
    <source>
        <dbReference type="EMBL" id="EEG77865.1"/>
    </source>
</evidence>
<keyword evidence="3" id="KW-1185">Reference proteome</keyword>
<dbReference type="GO" id="GO:0005829">
    <property type="term" value="C:cytosol"/>
    <property type="evidence" value="ECO:0007669"/>
    <property type="project" value="TreeGrafter"/>
</dbReference>
<dbReference type="InterPro" id="IPR003141">
    <property type="entry name" value="Pol/His_phosphatase_N"/>
</dbReference>
<comment type="caution">
    <text evidence="2">The sequence shown here is derived from an EMBL/GenBank/DDBJ whole genome shotgun (WGS) entry which is preliminary data.</text>
</comment>
<dbReference type="InterPro" id="IPR016195">
    <property type="entry name" value="Pol/histidinol_Pase-like"/>
</dbReference>
<dbReference type="Proteomes" id="UP000006443">
    <property type="component" value="Unassembled WGS sequence"/>
</dbReference>
<dbReference type="Gene3D" id="3.20.20.140">
    <property type="entry name" value="Metal-dependent hydrolases"/>
    <property type="match status" value="1"/>
</dbReference>
<proteinExistence type="predicted"/>
<dbReference type="PANTHER" id="PTHR36928:SF1">
    <property type="entry name" value="PHOSPHATASE YCDX-RELATED"/>
    <property type="match status" value="1"/>
</dbReference>
<protein>
    <submittedName>
        <fullName evidence="2">PHP domain protein</fullName>
    </submittedName>
</protein>
<name>C0GFA5_DETAL</name>
<dbReference type="Pfam" id="PF02811">
    <property type="entry name" value="PHP"/>
    <property type="match status" value="1"/>
</dbReference>
<dbReference type="PANTHER" id="PTHR36928">
    <property type="entry name" value="PHOSPHATASE YCDX-RELATED"/>
    <property type="match status" value="1"/>
</dbReference>
<feature type="domain" description="Polymerase/histidinol phosphatase N-terminal" evidence="1">
    <location>
        <begin position="5"/>
        <end position="79"/>
    </location>
</feature>
<dbReference type="NCBIfam" id="NF006702">
    <property type="entry name" value="PRK09248.1"/>
    <property type="match status" value="1"/>
</dbReference>
<dbReference type="STRING" id="555088.DealDRAFT_1164"/>
<dbReference type="SUPFAM" id="SSF89550">
    <property type="entry name" value="PHP domain-like"/>
    <property type="match status" value="1"/>
</dbReference>
<evidence type="ECO:0000313" key="3">
    <source>
        <dbReference type="Proteomes" id="UP000006443"/>
    </source>
</evidence>
<dbReference type="eggNOG" id="COG1387">
    <property type="taxonomic scope" value="Bacteria"/>
</dbReference>
<gene>
    <name evidence="2" type="ORF">DealDRAFT_1164</name>
</gene>
<dbReference type="CDD" id="cd07437">
    <property type="entry name" value="PHP_HisPPase_Ycdx_like"/>
    <property type="match status" value="1"/>
</dbReference>
<dbReference type="SMART" id="SM00481">
    <property type="entry name" value="POLIIIAc"/>
    <property type="match status" value="1"/>
</dbReference>
<dbReference type="InterPro" id="IPR004013">
    <property type="entry name" value="PHP_dom"/>
</dbReference>